<feature type="region of interest" description="Disordered" evidence="5">
    <location>
        <begin position="467"/>
        <end position="510"/>
    </location>
</feature>
<reference evidence="7 8" key="1">
    <citation type="submission" date="2024-05" db="EMBL/GenBank/DDBJ databases">
        <title>A draft genome resource for the thread blight pathogen Marasmius tenuissimus strain MS-2.</title>
        <authorList>
            <person name="Yulfo-Soto G.E."/>
            <person name="Baruah I.K."/>
            <person name="Amoako-Attah I."/>
            <person name="Bukari Y."/>
            <person name="Meinhardt L.W."/>
            <person name="Bailey B.A."/>
            <person name="Cohen S.P."/>
        </authorList>
    </citation>
    <scope>NUCLEOTIDE SEQUENCE [LARGE SCALE GENOMIC DNA]</scope>
    <source>
        <strain evidence="7 8">MS-2</strain>
    </source>
</reference>
<organism evidence="7 8">
    <name type="scientific">Marasmius tenuissimus</name>
    <dbReference type="NCBI Taxonomy" id="585030"/>
    <lineage>
        <taxon>Eukaryota</taxon>
        <taxon>Fungi</taxon>
        <taxon>Dikarya</taxon>
        <taxon>Basidiomycota</taxon>
        <taxon>Agaricomycotina</taxon>
        <taxon>Agaricomycetes</taxon>
        <taxon>Agaricomycetidae</taxon>
        <taxon>Agaricales</taxon>
        <taxon>Marasmiineae</taxon>
        <taxon>Marasmiaceae</taxon>
        <taxon>Marasmius</taxon>
    </lineage>
</organism>
<dbReference type="Pfam" id="PF04082">
    <property type="entry name" value="Fungal_trans"/>
    <property type="match status" value="1"/>
</dbReference>
<dbReference type="PANTHER" id="PTHR46910">
    <property type="entry name" value="TRANSCRIPTION FACTOR PDR1"/>
    <property type="match status" value="1"/>
</dbReference>
<accession>A0ABR3A535</accession>
<name>A0ABR3A535_9AGAR</name>
<dbReference type="Proteomes" id="UP001437256">
    <property type="component" value="Unassembled WGS sequence"/>
</dbReference>
<dbReference type="EMBL" id="JBBXMP010000015">
    <property type="protein sequence ID" value="KAL0068996.1"/>
    <property type="molecule type" value="Genomic_DNA"/>
</dbReference>
<evidence type="ECO:0000256" key="4">
    <source>
        <dbReference type="ARBA" id="ARBA00023242"/>
    </source>
</evidence>
<keyword evidence="8" id="KW-1185">Reference proteome</keyword>
<evidence type="ECO:0000256" key="2">
    <source>
        <dbReference type="ARBA" id="ARBA00022723"/>
    </source>
</evidence>
<comment type="caution">
    <text evidence="7">The sequence shown here is derived from an EMBL/GenBank/DDBJ whole genome shotgun (WGS) entry which is preliminary data.</text>
</comment>
<comment type="subcellular location">
    <subcellularLocation>
        <location evidence="1">Nucleus</location>
    </subcellularLocation>
</comment>
<feature type="domain" description="Xylanolytic transcriptional activator regulatory" evidence="6">
    <location>
        <begin position="231"/>
        <end position="304"/>
    </location>
</feature>
<evidence type="ECO:0000259" key="6">
    <source>
        <dbReference type="SMART" id="SM00906"/>
    </source>
</evidence>
<proteinExistence type="predicted"/>
<protein>
    <submittedName>
        <fullName evidence="7">Gypsy retrotransposon integrase-like protein 1</fullName>
    </submittedName>
</protein>
<gene>
    <name evidence="7" type="primary">GIN1_14</name>
    <name evidence="7" type="ORF">AAF712_003989</name>
</gene>
<dbReference type="CDD" id="cd12148">
    <property type="entry name" value="fungal_TF_MHR"/>
    <property type="match status" value="1"/>
</dbReference>
<keyword evidence="4" id="KW-0539">Nucleus</keyword>
<evidence type="ECO:0000256" key="3">
    <source>
        <dbReference type="ARBA" id="ARBA00023125"/>
    </source>
</evidence>
<evidence type="ECO:0000256" key="5">
    <source>
        <dbReference type="SAM" id="MobiDB-lite"/>
    </source>
</evidence>
<sequence>MVELANHARSLDRQLLLAQGASREVGPIANPTTSTYSIDENETTELDEKQEIEDSIDSLTQELGQVTLGQPEPHFGKSSHFLLIESAMDARRDVLGGRALITHAVFTKLRRPPFWDLCPWHEPLQRPAIPFVYPPDDLLYDLIDLYFRRINPIFPLLHRPTFERLVSDGLHLQDRAFGRTVLGVCAVASRHIDDPRTLSEGTASEHSRGWSIQMCSLCVLYLQGSPKPDRVWLILGNGIRMAQELGMHRRASDKQRETPDYELWKRAFWLLVATDTILCAVLGRPRATSPEDYDVELPIDCDDEYWELSGGSGKRFVQPDGQPSSLSYFLALLKLLEIVGQAQQTLYSIGKSDLSMRSGVGVHGIDWKQQAVIELEILQARRDSGALPLEMMPNILSPLFAATMLLLVSIWRPHQSPKHLLDSEKDMTTVYQSLKIVQKYEDRYPMAGRVLDILNLVVAIGQVPRAKGSLKRSSPDDDFEYPLRSAPGQPWTGDENLSSDNPRGFANFESTPFGRPGNIASVHPCLGPRPQVSDSPSQEYYGAAFDSERTFDFNSFEQNSLHEPTGAEGLFVTENFPLDSNLHSSSTPASRENIDFAFTSQEDWSLFMSGVDDMLSGGAAKYVTQTF</sequence>
<evidence type="ECO:0000256" key="1">
    <source>
        <dbReference type="ARBA" id="ARBA00004123"/>
    </source>
</evidence>
<evidence type="ECO:0000313" key="7">
    <source>
        <dbReference type="EMBL" id="KAL0068996.1"/>
    </source>
</evidence>
<dbReference type="InterPro" id="IPR007219">
    <property type="entry name" value="XnlR_reg_dom"/>
</dbReference>
<keyword evidence="3" id="KW-0238">DNA-binding</keyword>
<keyword evidence="2" id="KW-0479">Metal-binding</keyword>
<dbReference type="SMART" id="SM00906">
    <property type="entry name" value="Fungal_trans"/>
    <property type="match status" value="1"/>
</dbReference>
<dbReference type="PANTHER" id="PTHR46910:SF3">
    <property type="entry name" value="HALOTOLERANCE PROTEIN 9-RELATED"/>
    <property type="match status" value="1"/>
</dbReference>
<evidence type="ECO:0000313" key="8">
    <source>
        <dbReference type="Proteomes" id="UP001437256"/>
    </source>
</evidence>
<dbReference type="InterPro" id="IPR050987">
    <property type="entry name" value="AtrR-like"/>
</dbReference>